<evidence type="ECO:0000313" key="2">
    <source>
        <dbReference type="EMBL" id="JAD67226.1"/>
    </source>
</evidence>
<dbReference type="AlphaFoldDB" id="A0A0A9BV87"/>
<feature type="region of interest" description="Disordered" evidence="1">
    <location>
        <begin position="1"/>
        <end position="22"/>
    </location>
</feature>
<name>A0A0A9BV87_ARUDO</name>
<evidence type="ECO:0000256" key="1">
    <source>
        <dbReference type="SAM" id="MobiDB-lite"/>
    </source>
</evidence>
<proteinExistence type="predicted"/>
<reference evidence="2" key="2">
    <citation type="journal article" date="2015" name="Data Brief">
        <title>Shoot transcriptome of the giant reed, Arundo donax.</title>
        <authorList>
            <person name="Barrero R.A."/>
            <person name="Guerrero F.D."/>
            <person name="Moolhuijzen P."/>
            <person name="Goolsby J.A."/>
            <person name="Tidwell J."/>
            <person name="Bellgard S.E."/>
            <person name="Bellgard M.I."/>
        </authorList>
    </citation>
    <scope>NUCLEOTIDE SEQUENCE</scope>
    <source>
        <tissue evidence="2">Shoot tissue taken approximately 20 cm above the soil surface</tissue>
    </source>
</reference>
<accession>A0A0A9BV87</accession>
<sequence>MGRGRRAPIEESWRLKPGMAGH</sequence>
<organism evidence="2">
    <name type="scientific">Arundo donax</name>
    <name type="common">Giant reed</name>
    <name type="synonym">Donax arundinaceus</name>
    <dbReference type="NCBI Taxonomy" id="35708"/>
    <lineage>
        <taxon>Eukaryota</taxon>
        <taxon>Viridiplantae</taxon>
        <taxon>Streptophyta</taxon>
        <taxon>Embryophyta</taxon>
        <taxon>Tracheophyta</taxon>
        <taxon>Spermatophyta</taxon>
        <taxon>Magnoliopsida</taxon>
        <taxon>Liliopsida</taxon>
        <taxon>Poales</taxon>
        <taxon>Poaceae</taxon>
        <taxon>PACMAD clade</taxon>
        <taxon>Arundinoideae</taxon>
        <taxon>Arundineae</taxon>
        <taxon>Arundo</taxon>
    </lineage>
</organism>
<reference evidence="2" key="1">
    <citation type="submission" date="2014-09" db="EMBL/GenBank/DDBJ databases">
        <authorList>
            <person name="Magalhaes I.L.F."/>
            <person name="Oliveira U."/>
            <person name="Santos F.R."/>
            <person name="Vidigal T.H.D.A."/>
            <person name="Brescovit A.D."/>
            <person name="Santos A.J."/>
        </authorList>
    </citation>
    <scope>NUCLEOTIDE SEQUENCE</scope>
    <source>
        <tissue evidence="2">Shoot tissue taken approximately 20 cm above the soil surface</tissue>
    </source>
</reference>
<dbReference type="EMBL" id="GBRH01230669">
    <property type="protein sequence ID" value="JAD67226.1"/>
    <property type="molecule type" value="Transcribed_RNA"/>
</dbReference>
<protein>
    <submittedName>
        <fullName evidence="2">Uncharacterized protein</fullName>
    </submittedName>
</protein>